<evidence type="ECO:0000256" key="1">
    <source>
        <dbReference type="SAM" id="MobiDB-lite"/>
    </source>
</evidence>
<sequence length="176" mass="20069">MSGSEKRLEETRRSCGIEEDDEAKASNSVPEPMKSDWMLSLRRPGRGLLCTSVKTPGGRRNVLGMMGYRRWSWFLEDEDAEEEGQEFLLADEVNRGNEEELKGLGSWVCSMAIILPGQKEIIAWFKWEKQTPCHLYTSSHATTYVVIMKPTRENPCTVQFTFYTKTPSSGNGYSNR</sequence>
<dbReference type="Proteomes" id="UP001274896">
    <property type="component" value="Unassembled WGS sequence"/>
</dbReference>
<dbReference type="AlphaFoldDB" id="A0AAE0QTB3"/>
<organism evidence="2 3">
    <name type="scientific">Hemibagrus guttatus</name>
    <dbReference type="NCBI Taxonomy" id="175788"/>
    <lineage>
        <taxon>Eukaryota</taxon>
        <taxon>Metazoa</taxon>
        <taxon>Chordata</taxon>
        <taxon>Craniata</taxon>
        <taxon>Vertebrata</taxon>
        <taxon>Euteleostomi</taxon>
        <taxon>Actinopterygii</taxon>
        <taxon>Neopterygii</taxon>
        <taxon>Teleostei</taxon>
        <taxon>Ostariophysi</taxon>
        <taxon>Siluriformes</taxon>
        <taxon>Bagridae</taxon>
        <taxon>Hemibagrus</taxon>
    </lineage>
</organism>
<keyword evidence="3" id="KW-1185">Reference proteome</keyword>
<evidence type="ECO:0000313" key="2">
    <source>
        <dbReference type="EMBL" id="KAK3532920.1"/>
    </source>
</evidence>
<feature type="region of interest" description="Disordered" evidence="1">
    <location>
        <begin position="1"/>
        <end position="32"/>
    </location>
</feature>
<protein>
    <submittedName>
        <fullName evidence="2">Uncharacterized protein</fullName>
    </submittedName>
</protein>
<gene>
    <name evidence="2" type="ORF">QTP70_003681</name>
</gene>
<reference evidence="2" key="1">
    <citation type="submission" date="2023-06" db="EMBL/GenBank/DDBJ databases">
        <title>Male Hemibagrus guttatus genome.</title>
        <authorList>
            <person name="Bian C."/>
        </authorList>
    </citation>
    <scope>NUCLEOTIDE SEQUENCE</scope>
    <source>
        <strain evidence="2">Male_cb2023</strain>
        <tissue evidence="2">Muscle</tissue>
    </source>
</reference>
<dbReference type="EMBL" id="JAUCMX010000010">
    <property type="protein sequence ID" value="KAK3532920.1"/>
    <property type="molecule type" value="Genomic_DNA"/>
</dbReference>
<proteinExistence type="predicted"/>
<name>A0AAE0QTB3_9TELE</name>
<evidence type="ECO:0000313" key="3">
    <source>
        <dbReference type="Proteomes" id="UP001274896"/>
    </source>
</evidence>
<accession>A0AAE0QTB3</accession>
<comment type="caution">
    <text evidence="2">The sequence shown here is derived from an EMBL/GenBank/DDBJ whole genome shotgun (WGS) entry which is preliminary data.</text>
</comment>
<feature type="compositionally biased region" description="Basic and acidic residues" evidence="1">
    <location>
        <begin position="1"/>
        <end position="16"/>
    </location>
</feature>